<dbReference type="Proteomes" id="UP000034410">
    <property type="component" value="Chromosome"/>
</dbReference>
<dbReference type="EMBL" id="CP011412">
    <property type="protein sequence ID" value="AKH21518.1"/>
    <property type="molecule type" value="Genomic_DNA"/>
</dbReference>
<dbReference type="InterPro" id="IPR029063">
    <property type="entry name" value="SAM-dependent_MTases_sf"/>
</dbReference>
<name>A0A0F7K3K8_9GAMM</name>
<dbReference type="AlphaFoldDB" id="A0A0F7K3K8"/>
<keyword evidence="2" id="KW-0808">Transferase</keyword>
<keyword evidence="4" id="KW-1185">Reference proteome</keyword>
<dbReference type="InterPro" id="IPR003788">
    <property type="entry name" value="NDUFAF7"/>
</dbReference>
<organism evidence="3 4">
    <name type="scientific">Sedimenticola thiotaurini</name>
    <dbReference type="NCBI Taxonomy" id="1543721"/>
    <lineage>
        <taxon>Bacteria</taxon>
        <taxon>Pseudomonadati</taxon>
        <taxon>Pseudomonadota</taxon>
        <taxon>Gammaproteobacteria</taxon>
        <taxon>Chromatiales</taxon>
        <taxon>Sedimenticolaceae</taxon>
        <taxon>Sedimenticola</taxon>
    </lineage>
</organism>
<evidence type="ECO:0000313" key="3">
    <source>
        <dbReference type="EMBL" id="AKH21518.1"/>
    </source>
</evidence>
<sequence>MIERINPRAVEAEVARMPEPDAEARAHSLQLVSLIRDEIVAAGGRIPFDRYMELALYAPGLGYYTAGSRKFGGAGDFVTAPEISPLFARCLARQCRQVLEDLGGGVILEVGAGSGVLAAELLLELERLNCLPERYLILDLSPDLRQRQRETLEQRAAHLVERVDWLTAFPDTCLSGVVIANELLDAMPVHRFRYADQVLQEQYVSWNGEQFQLVWDAPASADFARQLAAPLARLAGVDEFESEINLRAGPWLAALAGCLERGAALLIDYGHSGAEYYHPARNRGTLMCHYRHRAHSDPLVYPGLQDITAHVDFSAIAEAAVASGFNVVGYTTQAFFLMGSGLDELVAASDPNDVAAHLDLVQGVKQLTLPTEMGERFKVLGLTRGWDGPLNGFALRDMRDRL</sequence>
<proteinExistence type="predicted"/>
<evidence type="ECO:0008006" key="5">
    <source>
        <dbReference type="Google" id="ProtNLM"/>
    </source>
</evidence>
<accession>A0A0F7K3K8</accession>
<dbReference type="PATRIC" id="fig|1543721.4.peg.3181"/>
<dbReference type="Gene3D" id="3.40.50.12710">
    <property type="match status" value="1"/>
</dbReference>
<keyword evidence="1" id="KW-0489">Methyltransferase</keyword>
<dbReference type="RefSeq" id="WP_046860443.1">
    <property type="nucleotide sequence ID" value="NZ_CP011412.1"/>
</dbReference>
<dbReference type="KEGG" id="seds:AAY24_15450"/>
<dbReference type="InterPro" id="IPR038375">
    <property type="entry name" value="NDUFAF7_sf"/>
</dbReference>
<dbReference type="GO" id="GO:0035243">
    <property type="term" value="F:protein-arginine omega-N symmetric methyltransferase activity"/>
    <property type="evidence" value="ECO:0007669"/>
    <property type="project" value="TreeGrafter"/>
</dbReference>
<protein>
    <recommendedName>
        <fullName evidence="5">SAM-dependent methyltransferase</fullName>
    </recommendedName>
</protein>
<evidence type="ECO:0000313" key="4">
    <source>
        <dbReference type="Proteomes" id="UP000034410"/>
    </source>
</evidence>
<dbReference type="PANTHER" id="PTHR12049:SF7">
    <property type="entry name" value="PROTEIN ARGININE METHYLTRANSFERASE NDUFAF7, MITOCHONDRIAL"/>
    <property type="match status" value="1"/>
</dbReference>
<evidence type="ECO:0000256" key="2">
    <source>
        <dbReference type="ARBA" id="ARBA00022679"/>
    </source>
</evidence>
<dbReference type="GO" id="GO:0032259">
    <property type="term" value="P:methylation"/>
    <property type="evidence" value="ECO:0007669"/>
    <property type="project" value="UniProtKB-KW"/>
</dbReference>
<dbReference type="SUPFAM" id="SSF53335">
    <property type="entry name" value="S-adenosyl-L-methionine-dependent methyltransferases"/>
    <property type="match status" value="1"/>
</dbReference>
<evidence type="ECO:0000256" key="1">
    <source>
        <dbReference type="ARBA" id="ARBA00022603"/>
    </source>
</evidence>
<dbReference type="PANTHER" id="PTHR12049">
    <property type="entry name" value="PROTEIN ARGININE METHYLTRANSFERASE NDUFAF7, MITOCHONDRIAL"/>
    <property type="match status" value="1"/>
</dbReference>
<reference evidence="3 4" key="1">
    <citation type="journal article" date="2015" name="Genome Announc.">
        <title>Complete Genome Sequence of Sedimenticola thiotaurini Strain SIP-G1, a Polyphosphate- and Polyhydroxyalkanoate-Accumulating Sulfur-Oxidizing Gammaproteobacterium Isolated from Salt Marsh Sediments.</title>
        <authorList>
            <person name="Flood B.E."/>
            <person name="Jones D.S."/>
            <person name="Bailey J.V."/>
        </authorList>
    </citation>
    <scope>NUCLEOTIDE SEQUENCE [LARGE SCALE GENOMIC DNA]</scope>
    <source>
        <strain evidence="3 4">SIP-G1</strain>
    </source>
</reference>
<dbReference type="Pfam" id="PF02636">
    <property type="entry name" value="Methyltransf_28"/>
    <property type="match status" value="1"/>
</dbReference>
<gene>
    <name evidence="3" type="ORF">AAY24_15450</name>
</gene>